<dbReference type="InterPro" id="IPR012910">
    <property type="entry name" value="Plug_dom"/>
</dbReference>
<keyword evidence="6 8" id="KW-0472">Membrane</keyword>
<evidence type="ECO:0000256" key="9">
    <source>
        <dbReference type="SAM" id="SignalP"/>
    </source>
</evidence>
<keyword evidence="13" id="KW-1185">Reference proteome</keyword>
<dbReference type="Pfam" id="PF14905">
    <property type="entry name" value="OMP_b-brl_3"/>
    <property type="match status" value="1"/>
</dbReference>
<dbReference type="EMBL" id="CP001322">
    <property type="protein sequence ID" value="ACL05207.1"/>
    <property type="molecule type" value="Genomic_DNA"/>
</dbReference>
<evidence type="ECO:0000256" key="6">
    <source>
        <dbReference type="ARBA" id="ARBA00023136"/>
    </source>
</evidence>
<comment type="similarity">
    <text evidence="8">Belongs to the TonB-dependent receptor family.</text>
</comment>
<evidence type="ECO:0000256" key="1">
    <source>
        <dbReference type="ARBA" id="ARBA00004571"/>
    </source>
</evidence>
<reference evidence="12 13" key="1">
    <citation type="journal article" date="2012" name="Environ. Microbiol.">
        <title>The genome sequence of Desulfatibacillum alkenivorans AK-01: a blueprint for anaerobic alkane oxidation.</title>
        <authorList>
            <person name="Callaghan A.V."/>
            <person name="Morris B.E."/>
            <person name="Pereira I.A."/>
            <person name="McInerney M.J."/>
            <person name="Austin R.N."/>
            <person name="Groves J.T."/>
            <person name="Kukor J.J."/>
            <person name="Suflita J.M."/>
            <person name="Young L.Y."/>
            <person name="Zylstra G.J."/>
            <person name="Wawrik B."/>
        </authorList>
    </citation>
    <scope>NUCLEOTIDE SEQUENCE [LARGE SCALE GENOMIC DNA]</scope>
    <source>
        <strain evidence="12 13">AK-01</strain>
    </source>
</reference>
<dbReference type="InterPro" id="IPR037066">
    <property type="entry name" value="Plug_dom_sf"/>
</dbReference>
<evidence type="ECO:0000313" key="12">
    <source>
        <dbReference type="EMBL" id="ACL05207.1"/>
    </source>
</evidence>
<feature type="domain" description="Outer membrane protein beta-barrel" evidence="11">
    <location>
        <begin position="405"/>
        <end position="589"/>
    </location>
</feature>
<keyword evidence="2 8" id="KW-0813">Transport</keyword>
<comment type="subcellular location">
    <subcellularLocation>
        <location evidence="1 8">Cell outer membrane</location>
        <topology evidence="1 8">Multi-pass membrane protein</topology>
    </subcellularLocation>
</comment>
<feature type="domain" description="TonB-dependent receptor plug" evidence="10">
    <location>
        <begin position="39"/>
        <end position="137"/>
    </location>
</feature>
<keyword evidence="12" id="KW-0675">Receptor</keyword>
<accession>B8FC02</accession>
<evidence type="ECO:0000256" key="5">
    <source>
        <dbReference type="ARBA" id="ARBA00022729"/>
    </source>
</evidence>
<organism evidence="12 13">
    <name type="scientific">Desulfatibacillum aliphaticivorans</name>
    <dbReference type="NCBI Taxonomy" id="218208"/>
    <lineage>
        <taxon>Bacteria</taxon>
        <taxon>Pseudomonadati</taxon>
        <taxon>Thermodesulfobacteriota</taxon>
        <taxon>Desulfobacteria</taxon>
        <taxon>Desulfobacterales</taxon>
        <taxon>Desulfatibacillaceae</taxon>
        <taxon>Desulfatibacillum</taxon>
    </lineage>
</organism>
<dbReference type="Gene3D" id="2.170.130.10">
    <property type="entry name" value="TonB-dependent receptor, plug domain"/>
    <property type="match status" value="1"/>
</dbReference>
<dbReference type="Proteomes" id="UP000000739">
    <property type="component" value="Chromosome"/>
</dbReference>
<proteinExistence type="inferred from homology"/>
<dbReference type="InterPro" id="IPR039426">
    <property type="entry name" value="TonB-dep_rcpt-like"/>
</dbReference>
<dbReference type="SUPFAM" id="SSF56935">
    <property type="entry name" value="Porins"/>
    <property type="match status" value="1"/>
</dbReference>
<evidence type="ECO:0000313" key="13">
    <source>
        <dbReference type="Proteomes" id="UP000000739"/>
    </source>
</evidence>
<dbReference type="PANTHER" id="PTHR30069">
    <property type="entry name" value="TONB-DEPENDENT OUTER MEMBRANE RECEPTOR"/>
    <property type="match status" value="1"/>
</dbReference>
<keyword evidence="3 8" id="KW-1134">Transmembrane beta strand</keyword>
<dbReference type="HOGENOM" id="CLU_008287_18_5_7"/>
<evidence type="ECO:0000256" key="8">
    <source>
        <dbReference type="PROSITE-ProRule" id="PRU01360"/>
    </source>
</evidence>
<evidence type="ECO:0000256" key="4">
    <source>
        <dbReference type="ARBA" id="ARBA00022692"/>
    </source>
</evidence>
<dbReference type="GO" id="GO:0015344">
    <property type="term" value="F:siderophore uptake transmembrane transporter activity"/>
    <property type="evidence" value="ECO:0007669"/>
    <property type="project" value="TreeGrafter"/>
</dbReference>
<feature type="chain" id="PRO_5002872180" evidence="9">
    <location>
        <begin position="25"/>
        <end position="609"/>
    </location>
</feature>
<dbReference type="PROSITE" id="PS52016">
    <property type="entry name" value="TONB_DEPENDENT_REC_3"/>
    <property type="match status" value="1"/>
</dbReference>
<dbReference type="RefSeq" id="WP_015948264.1">
    <property type="nucleotide sequence ID" value="NC_011768.1"/>
</dbReference>
<keyword evidence="4 8" id="KW-0812">Transmembrane</keyword>
<evidence type="ECO:0000256" key="2">
    <source>
        <dbReference type="ARBA" id="ARBA00022448"/>
    </source>
</evidence>
<evidence type="ECO:0000259" key="11">
    <source>
        <dbReference type="Pfam" id="PF14905"/>
    </source>
</evidence>
<dbReference type="InterPro" id="IPR041700">
    <property type="entry name" value="OMP_b-brl_3"/>
</dbReference>
<feature type="signal peptide" evidence="9">
    <location>
        <begin position="1"/>
        <end position="24"/>
    </location>
</feature>
<dbReference type="KEGG" id="dal:Dalk_3519"/>
<dbReference type="eggNOG" id="COG4206">
    <property type="taxonomic scope" value="Bacteria"/>
</dbReference>
<gene>
    <name evidence="12" type="ordered locus">Dalk_3519</name>
</gene>
<dbReference type="InterPro" id="IPR036942">
    <property type="entry name" value="Beta-barrel_TonB_sf"/>
</dbReference>
<dbReference type="Gene3D" id="2.40.170.20">
    <property type="entry name" value="TonB-dependent receptor, beta-barrel domain"/>
    <property type="match status" value="1"/>
</dbReference>
<dbReference type="GO" id="GO:0009279">
    <property type="term" value="C:cell outer membrane"/>
    <property type="evidence" value="ECO:0007669"/>
    <property type="project" value="UniProtKB-SubCell"/>
</dbReference>
<evidence type="ECO:0000256" key="7">
    <source>
        <dbReference type="ARBA" id="ARBA00023237"/>
    </source>
</evidence>
<protein>
    <submittedName>
        <fullName evidence="12">TonB-dependent receptor</fullName>
    </submittedName>
</protein>
<name>B8FC02_DESAL</name>
<keyword evidence="5 9" id="KW-0732">Signal</keyword>
<evidence type="ECO:0000259" key="10">
    <source>
        <dbReference type="Pfam" id="PF07715"/>
    </source>
</evidence>
<sequence length="609" mass="68550">MTKAVCCLTMLLALAAWPQGWAWAETVQAEEAKEEAEEQSVKADSYVLTEKDVAQYNIRDICELLSLLPGVSASTTGVTVQGSSSKTVAVIMDGRPLFNPASGKVYLSGIPIQSVKEVRLLQGPEAARYVGNTGGGVIVITSKKGEKAYVNKIDVGYGLAEPQSTFDVAGEQPDYYERKKAEFNLGAQKGEVGFFVNALADLNGGDRINDEEDKLALKANMDFPLPAEFQATISGMISNEEKENPGKEYRMTPNSESTTDEWGGSFLLSKGSFGNRVYVNSFSDQTVNPDSGLDSQLDSRVFGEEARWNGDPWGIKRVAVAGNVEYREIDSNTYGEKEETVGGVSLSKEFQPGDNFSILAGLKGNFYSDYDAEANPQLNITWKPSPVRLSLLLERSNTMPTFDQRYYQNSTRLANPDLSLETVYSVKLQFQHDWNKYFSWGLTPFYIKIDDKIEYYRYAGLPKTHANYGKAEYRNLASTESTGVNVNATLRPIKSLKLNAEYQYLEAKNKDTDNYLFQKPRHKAKLRLRHEIGGLVSQLEANYNGSRYDDSENLWGLPHRWYLDAKIDYRWKKCNWYLEVDNLFDRRYYVYRGWPGARRSVMAGMSVEF</sequence>
<dbReference type="Pfam" id="PF07715">
    <property type="entry name" value="Plug"/>
    <property type="match status" value="1"/>
</dbReference>
<dbReference type="PANTHER" id="PTHR30069:SF29">
    <property type="entry name" value="HEMOGLOBIN AND HEMOGLOBIN-HAPTOGLOBIN-BINDING PROTEIN 1-RELATED"/>
    <property type="match status" value="1"/>
</dbReference>
<dbReference type="GO" id="GO:0044718">
    <property type="term" value="P:siderophore transmembrane transport"/>
    <property type="evidence" value="ECO:0007669"/>
    <property type="project" value="TreeGrafter"/>
</dbReference>
<keyword evidence="7 8" id="KW-0998">Cell outer membrane</keyword>
<dbReference type="AlphaFoldDB" id="B8FC02"/>
<evidence type="ECO:0000256" key="3">
    <source>
        <dbReference type="ARBA" id="ARBA00022452"/>
    </source>
</evidence>